<evidence type="ECO:0000313" key="3">
    <source>
        <dbReference type="Proteomes" id="UP000031623"/>
    </source>
</evidence>
<dbReference type="HOGENOM" id="CLU_1721518_0_0_6"/>
<keyword evidence="3" id="KW-1185">Reference proteome</keyword>
<evidence type="ECO:0000256" key="1">
    <source>
        <dbReference type="SAM" id="SignalP"/>
    </source>
</evidence>
<dbReference type="KEGG" id="tig:THII_2516"/>
<protein>
    <submittedName>
        <fullName evidence="2">Uncharacterized protein</fullName>
    </submittedName>
</protein>
<name>A0A090AFF1_9GAMM</name>
<evidence type="ECO:0000313" key="2">
    <source>
        <dbReference type="EMBL" id="BAP56813.1"/>
    </source>
</evidence>
<dbReference type="AlphaFoldDB" id="A0A090AFF1"/>
<accession>A0A090AFF1</accession>
<organism evidence="2 3">
    <name type="scientific">Thioploca ingrica</name>
    <dbReference type="NCBI Taxonomy" id="40754"/>
    <lineage>
        <taxon>Bacteria</taxon>
        <taxon>Pseudomonadati</taxon>
        <taxon>Pseudomonadota</taxon>
        <taxon>Gammaproteobacteria</taxon>
        <taxon>Thiotrichales</taxon>
        <taxon>Thiotrichaceae</taxon>
        <taxon>Thioploca</taxon>
    </lineage>
</organism>
<keyword evidence="1" id="KW-0732">Signal</keyword>
<feature type="chain" id="PRO_5001852798" evidence="1">
    <location>
        <begin position="29"/>
        <end position="161"/>
    </location>
</feature>
<gene>
    <name evidence="2" type="ORF">THII_2516</name>
</gene>
<reference evidence="2 3" key="1">
    <citation type="journal article" date="2014" name="ISME J.">
        <title>Ecophysiology of Thioploca ingrica as revealed by the complete genome sequence supplemented with proteomic evidence.</title>
        <authorList>
            <person name="Kojima H."/>
            <person name="Ogura Y."/>
            <person name="Yamamoto N."/>
            <person name="Togashi T."/>
            <person name="Mori H."/>
            <person name="Watanabe T."/>
            <person name="Nemoto F."/>
            <person name="Kurokawa K."/>
            <person name="Hayashi T."/>
            <person name="Fukui M."/>
        </authorList>
    </citation>
    <scope>NUCLEOTIDE SEQUENCE [LARGE SCALE GENOMIC DNA]</scope>
</reference>
<feature type="signal peptide" evidence="1">
    <location>
        <begin position="1"/>
        <end position="28"/>
    </location>
</feature>
<dbReference type="Proteomes" id="UP000031623">
    <property type="component" value="Chromosome"/>
</dbReference>
<proteinExistence type="predicted"/>
<dbReference type="EMBL" id="AP014633">
    <property type="protein sequence ID" value="BAP56813.1"/>
    <property type="molecule type" value="Genomic_DNA"/>
</dbReference>
<sequence>MNLKTMLAPAIMGMAFMGLMSTVNVAVADELDDLMNELNSLVSQSTETPPDDTASRTPCERCAGNVARAIRIVGAASNVCNGMENLLNVWREQCKQAKGIVPSSPFKDKCDVVKHGRYSDLLEARQFCRDTLERLVEWRNGVEHSCYGEPLYCGMDPNWPY</sequence>